<sequence>MGRTTKRRKPLKLQSAYNRYKDDNAHLERWFVQAATKHNLPIPRPQNPKYDLSPKQYLILSKELINRGVQPPKSCKIRLNSLIKLRTRCWEWDEKTKPRQARRNEGHLAFIGIMRRVRQISFNIPVEHDTADTCSEREGSISPYNSTPLDDDTTRDDSDGESEVSEDDLSNLPSPSFPSPIYQGSDSDDDVSIRGEASCVDSDEDLDGAETETAEENACVPNVSLPAWSDSPLVRQSPRSNLDRTIEDLHWVLMMGPKTMKGNFQIFRLMTARSSQQNGDDAIRIEPWKTTRTQRMVPCVQTREGKEMMPAFQAPHRLPAQCIVGHGILYPPSHDQQRKPKHLRGFGRHICR</sequence>
<proteinExistence type="predicted"/>
<comment type="caution">
    <text evidence="3">The sequence shown here is derived from an EMBL/GenBank/DDBJ whole genome shotgun (WGS) entry which is preliminary data.</text>
</comment>
<dbReference type="Proteomes" id="UP001215280">
    <property type="component" value="Unassembled WGS sequence"/>
</dbReference>
<keyword evidence="4" id="KW-1185">Reference proteome</keyword>
<reference evidence="3" key="1">
    <citation type="submission" date="2023-03" db="EMBL/GenBank/DDBJ databases">
        <title>Massive genome expansion in bonnet fungi (Mycena s.s.) driven by repeated elements and novel gene families across ecological guilds.</title>
        <authorList>
            <consortium name="Lawrence Berkeley National Laboratory"/>
            <person name="Harder C.B."/>
            <person name="Miyauchi S."/>
            <person name="Viragh M."/>
            <person name="Kuo A."/>
            <person name="Thoen E."/>
            <person name="Andreopoulos B."/>
            <person name="Lu D."/>
            <person name="Skrede I."/>
            <person name="Drula E."/>
            <person name="Henrissat B."/>
            <person name="Morin E."/>
            <person name="Kohler A."/>
            <person name="Barry K."/>
            <person name="LaButti K."/>
            <person name="Morin E."/>
            <person name="Salamov A."/>
            <person name="Lipzen A."/>
            <person name="Mereny Z."/>
            <person name="Hegedus B."/>
            <person name="Baldrian P."/>
            <person name="Stursova M."/>
            <person name="Weitz H."/>
            <person name="Taylor A."/>
            <person name="Grigoriev I.V."/>
            <person name="Nagy L.G."/>
            <person name="Martin F."/>
            <person name="Kauserud H."/>
        </authorList>
    </citation>
    <scope>NUCLEOTIDE SEQUENCE</scope>
    <source>
        <strain evidence="3">CBHHK188m</strain>
    </source>
</reference>
<dbReference type="InterPro" id="IPR046539">
    <property type="entry name" value="DUF6604"/>
</dbReference>
<dbReference type="AlphaFoldDB" id="A0AAD7N092"/>
<evidence type="ECO:0000256" key="1">
    <source>
        <dbReference type="SAM" id="MobiDB-lite"/>
    </source>
</evidence>
<gene>
    <name evidence="3" type="ORF">DFH07DRAFT_60766</name>
</gene>
<organism evidence="3 4">
    <name type="scientific">Mycena maculata</name>
    <dbReference type="NCBI Taxonomy" id="230809"/>
    <lineage>
        <taxon>Eukaryota</taxon>
        <taxon>Fungi</taxon>
        <taxon>Dikarya</taxon>
        <taxon>Basidiomycota</taxon>
        <taxon>Agaricomycotina</taxon>
        <taxon>Agaricomycetes</taxon>
        <taxon>Agaricomycetidae</taxon>
        <taxon>Agaricales</taxon>
        <taxon>Marasmiineae</taxon>
        <taxon>Mycenaceae</taxon>
        <taxon>Mycena</taxon>
    </lineage>
</organism>
<evidence type="ECO:0000313" key="4">
    <source>
        <dbReference type="Proteomes" id="UP001215280"/>
    </source>
</evidence>
<feature type="region of interest" description="Disordered" evidence="1">
    <location>
        <begin position="131"/>
        <end position="193"/>
    </location>
</feature>
<protein>
    <recommendedName>
        <fullName evidence="2">DUF6604 domain-containing protein</fullName>
    </recommendedName>
</protein>
<feature type="compositionally biased region" description="Acidic residues" evidence="1">
    <location>
        <begin position="149"/>
        <end position="169"/>
    </location>
</feature>
<accession>A0AAD7N092</accession>
<evidence type="ECO:0000313" key="3">
    <source>
        <dbReference type="EMBL" id="KAJ7740922.1"/>
    </source>
</evidence>
<evidence type="ECO:0000259" key="2">
    <source>
        <dbReference type="Pfam" id="PF20253"/>
    </source>
</evidence>
<dbReference type="Pfam" id="PF20253">
    <property type="entry name" value="DUF6604"/>
    <property type="match status" value="1"/>
</dbReference>
<name>A0AAD7N092_9AGAR</name>
<dbReference type="EMBL" id="JARJLG010000125">
    <property type="protein sequence ID" value="KAJ7740922.1"/>
    <property type="molecule type" value="Genomic_DNA"/>
</dbReference>
<feature type="domain" description="DUF6604" evidence="2">
    <location>
        <begin position="19"/>
        <end position="152"/>
    </location>
</feature>